<gene>
    <name evidence="3" type="ORF">Vretifemale_1302</name>
</gene>
<keyword evidence="2" id="KW-0472">Membrane</keyword>
<dbReference type="EMBL" id="BNCP01000002">
    <property type="protein sequence ID" value="GIL70575.1"/>
    <property type="molecule type" value="Genomic_DNA"/>
</dbReference>
<evidence type="ECO:0000256" key="1">
    <source>
        <dbReference type="SAM" id="MobiDB-lite"/>
    </source>
</evidence>
<keyword evidence="2" id="KW-0812">Transmembrane</keyword>
<evidence type="ECO:0000313" key="4">
    <source>
        <dbReference type="Proteomes" id="UP000747110"/>
    </source>
</evidence>
<organism evidence="3 4">
    <name type="scientific">Volvox reticuliferus</name>
    <dbReference type="NCBI Taxonomy" id="1737510"/>
    <lineage>
        <taxon>Eukaryota</taxon>
        <taxon>Viridiplantae</taxon>
        <taxon>Chlorophyta</taxon>
        <taxon>core chlorophytes</taxon>
        <taxon>Chlorophyceae</taxon>
        <taxon>CS clade</taxon>
        <taxon>Chlamydomonadales</taxon>
        <taxon>Volvocaceae</taxon>
        <taxon>Volvox</taxon>
    </lineage>
</organism>
<proteinExistence type="predicted"/>
<keyword evidence="4" id="KW-1185">Reference proteome</keyword>
<keyword evidence="2" id="KW-1133">Transmembrane helix</keyword>
<dbReference type="OrthoDB" id="559717at2759"/>
<feature type="transmembrane region" description="Helical" evidence="2">
    <location>
        <begin position="20"/>
        <end position="41"/>
    </location>
</feature>
<evidence type="ECO:0000313" key="3">
    <source>
        <dbReference type="EMBL" id="GIL70575.1"/>
    </source>
</evidence>
<dbReference type="Proteomes" id="UP000747110">
    <property type="component" value="Unassembled WGS sequence"/>
</dbReference>
<comment type="caution">
    <text evidence="3">The sequence shown here is derived from an EMBL/GenBank/DDBJ whole genome shotgun (WGS) entry which is preliminary data.</text>
</comment>
<feature type="non-terminal residue" evidence="3">
    <location>
        <position position="412"/>
    </location>
</feature>
<feature type="non-terminal residue" evidence="3">
    <location>
        <position position="1"/>
    </location>
</feature>
<feature type="transmembrane region" description="Helical" evidence="2">
    <location>
        <begin position="306"/>
        <end position="331"/>
    </location>
</feature>
<name>A0A8J4BXH0_9CHLO</name>
<dbReference type="AlphaFoldDB" id="A0A8J4BXH0"/>
<evidence type="ECO:0000256" key="2">
    <source>
        <dbReference type="SAM" id="Phobius"/>
    </source>
</evidence>
<sequence>INLDEMHCLGSHTGNVTTAINFVATLLLFILIGCFSLIYMASGASEVYTGTQFVESLKDRTQTQLMLMNDIVLQNDDFPTDDVILIARHLTIEARNFKTANSSSDAIIDFNHVKHKLRLSANITLTLRHITLVHFREGSISLSPGLDVLLPTKLPNGSDPALLRLEESLIVLPWCYPAIPQAQNIRLFTRPSSLPGTQNVTLRMPQPGCTNDTAARLRQRCWMSAGIYNDFGLIGQDVDRYLFVPNNYTVWLLNTMYGCSAILPEDCIASLGPVGCLYSMLAQSSQAPPSPSAASTPGRIPLVSPVLAGSLAGGAGLLAIVLAAMGLLVWWQRRRRLTADRAVSASGITGGLGPVDDQSMPKAQQDNLSGPGPEFDKSEATDESTNTRMGMPGRDACDIGPRLDAPSLDLHV</sequence>
<accession>A0A8J4BXH0</accession>
<feature type="region of interest" description="Disordered" evidence="1">
    <location>
        <begin position="348"/>
        <end position="412"/>
    </location>
</feature>
<protein>
    <submittedName>
        <fullName evidence="3">Uncharacterized protein</fullName>
    </submittedName>
</protein>
<reference evidence="3" key="1">
    <citation type="journal article" date="2021" name="Proc. Natl. Acad. Sci. U.S.A.">
        <title>Three genomes in the algal genus Volvox reveal the fate of a haploid sex-determining region after a transition to homothallism.</title>
        <authorList>
            <person name="Yamamoto K."/>
            <person name="Hamaji T."/>
            <person name="Kawai-Toyooka H."/>
            <person name="Matsuzaki R."/>
            <person name="Takahashi F."/>
            <person name="Nishimura Y."/>
            <person name="Kawachi M."/>
            <person name="Noguchi H."/>
            <person name="Minakuchi Y."/>
            <person name="Umen J.G."/>
            <person name="Toyoda A."/>
            <person name="Nozaki H."/>
        </authorList>
    </citation>
    <scope>NUCLEOTIDE SEQUENCE</scope>
    <source>
        <strain evidence="3">NIES-3786</strain>
    </source>
</reference>